<protein>
    <submittedName>
        <fullName evidence="1">Uncharacterized protein</fullName>
    </submittedName>
</protein>
<evidence type="ECO:0000313" key="2">
    <source>
        <dbReference type="Proteomes" id="UP000024635"/>
    </source>
</evidence>
<proteinExistence type="predicted"/>
<keyword evidence="2" id="KW-1185">Reference proteome</keyword>
<dbReference type="Proteomes" id="UP000024635">
    <property type="component" value="Unassembled WGS sequence"/>
</dbReference>
<accession>A0A016WS26</accession>
<reference evidence="2" key="1">
    <citation type="journal article" date="2015" name="Nat. Genet.">
        <title>The genome and transcriptome of the zoonotic hookworm Ancylostoma ceylanicum identify infection-specific gene families.</title>
        <authorList>
            <person name="Schwarz E.M."/>
            <person name="Hu Y."/>
            <person name="Antoshechkin I."/>
            <person name="Miller M.M."/>
            <person name="Sternberg P.W."/>
            <person name="Aroian R.V."/>
        </authorList>
    </citation>
    <scope>NUCLEOTIDE SEQUENCE</scope>
    <source>
        <strain evidence="2">HY135</strain>
    </source>
</reference>
<sequence length="101" mass="11839">MLPARDCTVRKPRVLSWLRPQAPQKLGLKRCSFSADSHRITYIFVIRSSSVHVKTSETILRWDGASDVKFHPEFKRSEVKERKVKWFYTLVNSAMKKKTLC</sequence>
<evidence type="ECO:0000313" key="1">
    <source>
        <dbReference type="EMBL" id="EYC42599.1"/>
    </source>
</evidence>
<organism evidence="1 2">
    <name type="scientific">Ancylostoma ceylanicum</name>
    <dbReference type="NCBI Taxonomy" id="53326"/>
    <lineage>
        <taxon>Eukaryota</taxon>
        <taxon>Metazoa</taxon>
        <taxon>Ecdysozoa</taxon>
        <taxon>Nematoda</taxon>
        <taxon>Chromadorea</taxon>
        <taxon>Rhabditida</taxon>
        <taxon>Rhabditina</taxon>
        <taxon>Rhabditomorpha</taxon>
        <taxon>Strongyloidea</taxon>
        <taxon>Ancylostomatidae</taxon>
        <taxon>Ancylostomatinae</taxon>
        <taxon>Ancylostoma</taxon>
    </lineage>
</organism>
<comment type="caution">
    <text evidence="1">The sequence shown here is derived from an EMBL/GenBank/DDBJ whole genome shotgun (WGS) entry which is preliminary data.</text>
</comment>
<dbReference type="EMBL" id="JARK01000125">
    <property type="protein sequence ID" value="EYC42599.1"/>
    <property type="molecule type" value="Genomic_DNA"/>
</dbReference>
<dbReference type="AlphaFoldDB" id="A0A016WS26"/>
<gene>
    <name evidence="1" type="primary">Acey_s0525.g2923</name>
    <name evidence="1" type="ORF">Y032_0525g2923</name>
</gene>
<name>A0A016WS26_9BILA</name>